<keyword evidence="7 17" id="KW-0554">One-carbon metabolism</keyword>
<evidence type="ECO:0000256" key="2">
    <source>
        <dbReference type="ARBA" id="ARBA00004305"/>
    </source>
</evidence>
<evidence type="ECO:0000256" key="13">
    <source>
        <dbReference type="ARBA" id="ARBA00022842"/>
    </source>
</evidence>
<dbReference type="Gene3D" id="3.90.190.20">
    <property type="entry name" value="Mur ligase, C-terminal domain"/>
    <property type="match status" value="1"/>
</dbReference>
<protein>
    <recommendedName>
        <fullName evidence="17">Folylpolyglutamate synthase</fullName>
        <ecNumber evidence="17">6.3.2.17</ecNumber>
    </recommendedName>
    <alternativeName>
        <fullName evidence="17">Folylpoly-gamma-glutamate synthetase</fullName>
    </alternativeName>
    <alternativeName>
        <fullName evidence="17">Tetrahydrofolylpolyglutamate synthase</fullName>
    </alternativeName>
</protein>
<dbReference type="NCBIfam" id="TIGR01499">
    <property type="entry name" value="folC"/>
    <property type="match status" value="1"/>
</dbReference>
<dbReference type="EC" id="6.3.2.17" evidence="17"/>
<comment type="subcellular location">
    <subcellularLocation>
        <location evidence="3">Cytoplasm</location>
    </subcellularLocation>
    <subcellularLocation>
        <location evidence="1">Mitochondrion inner membrane</location>
    </subcellularLocation>
    <subcellularLocation>
        <location evidence="2">Mitochondrion matrix</location>
    </subcellularLocation>
</comment>
<dbReference type="PIRSF" id="PIRSF038895">
    <property type="entry name" value="FPGS"/>
    <property type="match status" value="1"/>
</dbReference>
<comment type="function">
    <text evidence="17">Catalyzes conversion of folates to polyglutamate derivatives allowing concentration of folate compounds in the cell and the intracellular retention of these cofactors, which are important substrates for most of the folate-dependent enzymes that are involved in one-carbon transfer reactions involved in purine, pyrimidine and amino acid synthesis.</text>
</comment>
<accession>A0A4U5MTM7</accession>
<keyword evidence="14" id="KW-0496">Mitochondrion</keyword>
<dbReference type="GO" id="GO:0004326">
    <property type="term" value="F:tetrahydrofolylpolyglutamate synthase activity"/>
    <property type="evidence" value="ECO:0007669"/>
    <property type="project" value="UniProtKB-EC"/>
</dbReference>
<sequence length="509" mass="56703">MGSSQLSANGLETSSPYEAAVYHLNSLQSNAITVQRARLDYTHGLINFDKLLSQTEKFMIRAGVNVNALDQLNIIHVAGTKGKGSTSAFTESILRNLGYKTGFYSSPHLIHVRERIRINGKPLSENEFAEHFFTVYNRLLSTARSEDDMPAYFRFLTSMAYHVFLKEKVDVAIVEVGIGGEYDCTNVIKNPVVCGITTLDLDHTSMLGNTFEKIAWHKAGIMKPGSTAVCAEQPKEAMDVIFERAAERKCKLLLSPPFDKYEWPTRQVVTGIPGAHQSVNIALAMQLVRTWLEKVAPQEEVALFGVGSPKPSTVMSGSVAPVFEVPAPILDALKNCEWPGRSQVIVQENVTYYLDGAHTPISLQCCVEWFLKERERVNKLCSDKRPLRLLLFQCTADRNPETLLPLLKKCDFDYALFTTTKLHSVLDKRSDNTNLNSSDEGQMKKIETNKKIWSGMKGEDSVMTFPCIEDALTKIDELSSENKKIEILVTGSLHLVGGVISFVQPDLFG</sequence>
<dbReference type="Gene3D" id="3.40.1190.10">
    <property type="entry name" value="Mur-like, catalytic domain"/>
    <property type="match status" value="1"/>
</dbReference>
<keyword evidence="6" id="KW-0963">Cytoplasm</keyword>
<dbReference type="InterPro" id="IPR036565">
    <property type="entry name" value="Mur-like_cat_sf"/>
</dbReference>
<dbReference type="InterPro" id="IPR036615">
    <property type="entry name" value="Mur_ligase_C_dom_sf"/>
</dbReference>
<dbReference type="OrthoDB" id="5212574at2759"/>
<evidence type="ECO:0000256" key="10">
    <source>
        <dbReference type="ARBA" id="ARBA00022741"/>
    </source>
</evidence>
<comment type="similarity">
    <text evidence="5 17">Belongs to the folylpolyglutamate synthase family.</text>
</comment>
<keyword evidence="10 18" id="KW-0547">Nucleotide-binding</keyword>
<name>A0A4U5MTM7_STECR</name>
<organism evidence="20 21">
    <name type="scientific">Steinernema carpocapsae</name>
    <name type="common">Entomopathogenic nematode</name>
    <dbReference type="NCBI Taxonomy" id="34508"/>
    <lineage>
        <taxon>Eukaryota</taxon>
        <taxon>Metazoa</taxon>
        <taxon>Ecdysozoa</taxon>
        <taxon>Nematoda</taxon>
        <taxon>Chromadorea</taxon>
        <taxon>Rhabditida</taxon>
        <taxon>Tylenchina</taxon>
        <taxon>Panagrolaimomorpha</taxon>
        <taxon>Strongyloidoidea</taxon>
        <taxon>Steinernematidae</taxon>
        <taxon>Steinernema</taxon>
    </lineage>
</organism>
<comment type="cofactor">
    <cofactor evidence="17">
        <name>a monovalent cation</name>
        <dbReference type="ChEBI" id="CHEBI:60242"/>
    </cofactor>
    <text evidence="17">A monovalent cation.</text>
</comment>
<evidence type="ECO:0000313" key="21">
    <source>
        <dbReference type="Proteomes" id="UP000298663"/>
    </source>
</evidence>
<reference evidence="20 21" key="1">
    <citation type="journal article" date="2015" name="Genome Biol.">
        <title>Comparative genomics of Steinernema reveals deeply conserved gene regulatory networks.</title>
        <authorList>
            <person name="Dillman A.R."/>
            <person name="Macchietto M."/>
            <person name="Porter C.F."/>
            <person name="Rogers A."/>
            <person name="Williams B."/>
            <person name="Antoshechkin I."/>
            <person name="Lee M.M."/>
            <person name="Goodwin Z."/>
            <person name="Lu X."/>
            <person name="Lewis E.E."/>
            <person name="Goodrich-Blair H."/>
            <person name="Stock S.P."/>
            <person name="Adams B.J."/>
            <person name="Sternberg P.W."/>
            <person name="Mortazavi A."/>
        </authorList>
    </citation>
    <scope>NUCLEOTIDE SEQUENCE [LARGE SCALE GENOMIC DNA]</scope>
    <source>
        <strain evidence="20 21">ALL</strain>
    </source>
</reference>
<feature type="binding site" evidence="18">
    <location>
        <position position="355"/>
    </location>
    <ligand>
        <name>ATP</name>
        <dbReference type="ChEBI" id="CHEBI:30616"/>
    </ligand>
</feature>
<evidence type="ECO:0000256" key="12">
    <source>
        <dbReference type="ARBA" id="ARBA00022840"/>
    </source>
</evidence>
<keyword evidence="8 17" id="KW-0436">Ligase</keyword>
<evidence type="ECO:0000256" key="15">
    <source>
        <dbReference type="ARBA" id="ARBA00023136"/>
    </source>
</evidence>
<evidence type="ECO:0000256" key="4">
    <source>
        <dbReference type="ARBA" id="ARBA00005150"/>
    </source>
</evidence>
<evidence type="ECO:0000256" key="7">
    <source>
        <dbReference type="ARBA" id="ARBA00022563"/>
    </source>
</evidence>
<evidence type="ECO:0000256" key="9">
    <source>
        <dbReference type="ARBA" id="ARBA00022723"/>
    </source>
</evidence>
<evidence type="ECO:0000256" key="17">
    <source>
        <dbReference type="PIRNR" id="PIRNR038895"/>
    </source>
</evidence>
<proteinExistence type="inferred from homology"/>
<comment type="catalytic activity">
    <reaction evidence="16 17">
        <text>(6S)-5,6,7,8-tetrahydrofolyl-(gamma-L-Glu)(n) + L-glutamate + ATP = (6S)-5,6,7,8-tetrahydrofolyl-(gamma-L-Glu)(n+1) + ADP + phosphate + H(+)</text>
        <dbReference type="Rhea" id="RHEA:10580"/>
        <dbReference type="Rhea" id="RHEA-COMP:14738"/>
        <dbReference type="Rhea" id="RHEA-COMP:14740"/>
        <dbReference type="ChEBI" id="CHEBI:15378"/>
        <dbReference type="ChEBI" id="CHEBI:29985"/>
        <dbReference type="ChEBI" id="CHEBI:30616"/>
        <dbReference type="ChEBI" id="CHEBI:43474"/>
        <dbReference type="ChEBI" id="CHEBI:141005"/>
        <dbReference type="ChEBI" id="CHEBI:456216"/>
        <dbReference type="EC" id="6.3.2.17"/>
    </reaction>
</comment>
<comment type="caution">
    <text evidence="20">The sequence shown here is derived from an EMBL/GenBank/DDBJ whole genome shotgun (WGS) entry which is preliminary data.</text>
</comment>
<evidence type="ECO:0000313" key="20">
    <source>
        <dbReference type="EMBL" id="TKR73054.1"/>
    </source>
</evidence>
<dbReference type="PROSITE" id="PS01011">
    <property type="entry name" value="FOLYLPOLYGLU_SYNT_1"/>
    <property type="match status" value="1"/>
</dbReference>
<dbReference type="GO" id="GO:0005524">
    <property type="term" value="F:ATP binding"/>
    <property type="evidence" value="ECO:0007669"/>
    <property type="project" value="UniProtKB-KW"/>
</dbReference>
<dbReference type="UniPathway" id="UPA00850"/>
<evidence type="ECO:0000256" key="6">
    <source>
        <dbReference type="ARBA" id="ARBA00022490"/>
    </source>
</evidence>
<dbReference type="InterPro" id="IPR023600">
    <property type="entry name" value="Folylpolyglutamate_synth_euk"/>
</dbReference>
<dbReference type="GO" id="GO:0005829">
    <property type="term" value="C:cytosol"/>
    <property type="evidence" value="ECO:0007669"/>
    <property type="project" value="TreeGrafter"/>
</dbReference>
<keyword evidence="21" id="KW-1185">Reference proteome</keyword>
<dbReference type="SUPFAM" id="SSF53244">
    <property type="entry name" value="MurD-like peptide ligases, peptide-binding domain"/>
    <property type="match status" value="1"/>
</dbReference>
<dbReference type="PANTHER" id="PTHR11136:SF5">
    <property type="entry name" value="FOLYLPOLYGLUTAMATE SYNTHASE, MITOCHONDRIAL"/>
    <property type="match status" value="1"/>
</dbReference>
<evidence type="ECO:0000256" key="8">
    <source>
        <dbReference type="ARBA" id="ARBA00022598"/>
    </source>
</evidence>
<dbReference type="AlphaFoldDB" id="A0A4U5MTM7"/>
<keyword evidence="11" id="KW-0999">Mitochondrion inner membrane</keyword>
<feature type="binding site" evidence="19">
    <location>
        <position position="203"/>
    </location>
    <ligand>
        <name>Mg(2+)</name>
        <dbReference type="ChEBI" id="CHEBI:18420"/>
        <label>1</label>
    </ligand>
</feature>
<dbReference type="PROSITE" id="PS01012">
    <property type="entry name" value="FOLYLPOLYGLU_SYNT_2"/>
    <property type="match status" value="1"/>
</dbReference>
<dbReference type="InterPro" id="IPR018109">
    <property type="entry name" value="Folylpolyglutamate_synth_CS"/>
</dbReference>
<keyword evidence="15" id="KW-0472">Membrane</keyword>
<dbReference type="SUPFAM" id="SSF53623">
    <property type="entry name" value="MurD-like peptide ligases, catalytic domain"/>
    <property type="match status" value="1"/>
</dbReference>
<dbReference type="GO" id="GO:0005743">
    <property type="term" value="C:mitochondrial inner membrane"/>
    <property type="evidence" value="ECO:0007669"/>
    <property type="project" value="UniProtKB-SubCell"/>
</dbReference>
<evidence type="ECO:0000256" key="11">
    <source>
        <dbReference type="ARBA" id="ARBA00022792"/>
    </source>
</evidence>
<dbReference type="GO" id="GO:0005759">
    <property type="term" value="C:mitochondrial matrix"/>
    <property type="evidence" value="ECO:0007669"/>
    <property type="project" value="UniProtKB-SubCell"/>
</dbReference>
<dbReference type="GO" id="GO:0046872">
    <property type="term" value="F:metal ion binding"/>
    <property type="evidence" value="ECO:0007669"/>
    <property type="project" value="UniProtKB-KW"/>
</dbReference>
<dbReference type="GO" id="GO:0006730">
    <property type="term" value="P:one-carbon metabolic process"/>
    <property type="evidence" value="ECO:0007669"/>
    <property type="project" value="UniProtKB-KW"/>
</dbReference>
<keyword evidence="13 19" id="KW-0460">Magnesium</keyword>
<comment type="pathway">
    <text evidence="4 17">Cofactor biosynthesis; tetrahydrofolylpolyglutamate biosynthesis.</text>
</comment>
<feature type="binding site" evidence="18">
    <location>
        <position position="341"/>
    </location>
    <ligand>
        <name>ATP</name>
        <dbReference type="ChEBI" id="CHEBI:30616"/>
    </ligand>
</feature>
<feature type="binding site" evidence="19">
    <location>
        <position position="106"/>
    </location>
    <ligand>
        <name>Mg(2+)</name>
        <dbReference type="ChEBI" id="CHEBI:18420"/>
        <label>1</label>
    </ligand>
</feature>
<dbReference type="InterPro" id="IPR001645">
    <property type="entry name" value="Folylpolyglutamate_synth"/>
</dbReference>
<evidence type="ECO:0000256" key="3">
    <source>
        <dbReference type="ARBA" id="ARBA00004496"/>
    </source>
</evidence>
<evidence type="ECO:0000256" key="19">
    <source>
        <dbReference type="PIRSR" id="PIRSR038895-2"/>
    </source>
</evidence>
<dbReference type="EMBL" id="AZBU02000006">
    <property type="protein sequence ID" value="TKR73054.1"/>
    <property type="molecule type" value="Genomic_DNA"/>
</dbReference>
<keyword evidence="12 18" id="KW-0067">ATP-binding</keyword>
<evidence type="ECO:0000256" key="18">
    <source>
        <dbReference type="PIRSR" id="PIRSR038895-1"/>
    </source>
</evidence>
<dbReference type="Proteomes" id="UP000298663">
    <property type="component" value="Unassembled WGS sequence"/>
</dbReference>
<evidence type="ECO:0000256" key="14">
    <source>
        <dbReference type="ARBA" id="ARBA00023128"/>
    </source>
</evidence>
<keyword evidence="9 19" id="KW-0479">Metal-binding</keyword>
<dbReference type="STRING" id="34508.A0A4U5MTM7"/>
<evidence type="ECO:0000256" key="16">
    <source>
        <dbReference type="ARBA" id="ARBA00047493"/>
    </source>
</evidence>
<dbReference type="PANTHER" id="PTHR11136">
    <property type="entry name" value="FOLYLPOLYGLUTAMATE SYNTHASE-RELATED"/>
    <property type="match status" value="1"/>
</dbReference>
<evidence type="ECO:0000256" key="5">
    <source>
        <dbReference type="ARBA" id="ARBA00008276"/>
    </source>
</evidence>
<evidence type="ECO:0000256" key="1">
    <source>
        <dbReference type="ARBA" id="ARBA00004273"/>
    </source>
</evidence>
<gene>
    <name evidence="20" type="ORF">L596_020410</name>
</gene>
<reference evidence="20 21" key="2">
    <citation type="journal article" date="2019" name="G3 (Bethesda)">
        <title>Hybrid Assembly of the Genome of the Entomopathogenic Nematode Steinernema carpocapsae Identifies the X-Chromosome.</title>
        <authorList>
            <person name="Serra L."/>
            <person name="Macchietto M."/>
            <person name="Macias-Munoz A."/>
            <person name="McGill C.J."/>
            <person name="Rodriguez I.M."/>
            <person name="Rodriguez B."/>
            <person name="Murad R."/>
            <person name="Mortazavi A."/>
        </authorList>
    </citation>
    <scope>NUCLEOTIDE SEQUENCE [LARGE SCALE GENOMIC DNA]</scope>
    <source>
        <strain evidence="20 21">ALL</strain>
    </source>
</reference>
<feature type="binding site" evidence="19">
    <location>
        <position position="175"/>
    </location>
    <ligand>
        <name>Mg(2+)</name>
        <dbReference type="ChEBI" id="CHEBI:18420"/>
        <label>1</label>
    </ligand>
</feature>